<name>A0A0S3UGH2_PREIN</name>
<reference evidence="6 8" key="1">
    <citation type="journal article" date="2016" name="DNA Res.">
        <title>The complete genome sequencing of Prevotella intermedia strain OMA14 and a subsequent fine-scale, intra-species genomic comparison reveal an unusual amplification of conjugative and mobile transposons and identify a novel Prevotella-lineage-specific repeat.</title>
        <authorList>
            <person name="Naito M."/>
            <person name="Ogura Y."/>
            <person name="Itoh T."/>
            <person name="Shoji M."/>
            <person name="Okamoto M."/>
            <person name="Hayashi T."/>
            <person name="Nakayama K."/>
        </authorList>
    </citation>
    <scope>NUCLEOTIDE SEQUENCE [LARGE SCALE GENOMIC DNA]</scope>
    <source>
        <strain evidence="6 8">OMA14</strain>
    </source>
</reference>
<evidence type="ECO:0000256" key="1">
    <source>
        <dbReference type="ARBA" id="ARBA00004300"/>
    </source>
</evidence>
<feature type="coiled-coil region" evidence="5">
    <location>
        <begin position="454"/>
        <end position="488"/>
    </location>
</feature>
<comment type="subcellular location">
    <subcellularLocation>
        <location evidence="1">Cytoplasm</location>
        <location evidence="1">Cytoskeleton</location>
        <location evidence="1">Microtubule organizing center</location>
        <location evidence="1">Centrosome</location>
    </subcellularLocation>
</comment>
<evidence type="ECO:0000256" key="3">
    <source>
        <dbReference type="ARBA" id="ARBA00022553"/>
    </source>
</evidence>
<dbReference type="PANTHER" id="PTHR18905:SF13">
    <property type="entry name" value="NON-CENTROSOMAL MICROTUBULE ARRAY"/>
    <property type="match status" value="1"/>
</dbReference>
<dbReference type="RefSeq" id="WP_096404788.1">
    <property type="nucleotide sequence ID" value="NZ_AP014597.1"/>
</dbReference>
<dbReference type="EMBL" id="AP014597">
    <property type="protein sequence ID" value="BAU16633.1"/>
    <property type="molecule type" value="Genomic_DNA"/>
</dbReference>
<accession>A0A0S3UGH2</accession>
<protein>
    <submittedName>
        <fullName evidence="6">Uncharacterized protein</fullName>
    </submittedName>
</protein>
<gene>
    <name evidence="6" type="ORF">PIOMA14_I_0124</name>
    <name evidence="7" type="ORF">PIOMA14_II_0761</name>
</gene>
<keyword evidence="3" id="KW-0597">Phosphoprotein</keyword>
<keyword evidence="2" id="KW-0963">Cytoplasm</keyword>
<organism evidence="6 8">
    <name type="scientific">Prevotella intermedia</name>
    <dbReference type="NCBI Taxonomy" id="28131"/>
    <lineage>
        <taxon>Bacteria</taxon>
        <taxon>Pseudomonadati</taxon>
        <taxon>Bacteroidota</taxon>
        <taxon>Bacteroidia</taxon>
        <taxon>Bacteroidales</taxon>
        <taxon>Prevotellaceae</taxon>
        <taxon>Prevotella</taxon>
    </lineage>
</organism>
<feature type="coiled-coil region" evidence="5">
    <location>
        <begin position="621"/>
        <end position="659"/>
    </location>
</feature>
<feature type="coiled-coil region" evidence="5">
    <location>
        <begin position="44"/>
        <end position="129"/>
    </location>
</feature>
<evidence type="ECO:0000256" key="4">
    <source>
        <dbReference type="ARBA" id="ARBA00023212"/>
    </source>
</evidence>
<evidence type="ECO:0000313" key="7">
    <source>
        <dbReference type="EMBL" id="BAU19265.1"/>
    </source>
</evidence>
<evidence type="ECO:0000256" key="2">
    <source>
        <dbReference type="ARBA" id="ARBA00022490"/>
    </source>
</evidence>
<sequence length="1281" mass="141528">MNNGIEIEYLFGGDLIDKTKEAAKETGRLSTAAEQAASSITEKIAAQKAVVKQVESDLKSLQKQYEKIAPGKAQNELMLDIRACKVVLEEEKGALANLEAEHKKASASVSKLTKEYRSLIQEMARMRLSGEQHTEQYQRMAKRAAELCDTLGDVRAQTKALASDDANWEAMASGLNGLSGAVTAGTGIMSLFVGENEELARVQTRLQSVMAITMGIQQVFNALNKDSAFRIKFVSKVTDMWTAANARLATVLGISSAAASALMATLTLGLSVAIGAVITMWYKNSEAAKESAAAQEKAAEEMREVARSAAVQKAKLDILYKATQDNTKSLRDRKAAVKNLQAAYPAYFGNMKTEAILAGRAATAYRQLAADIMKAAMARAYQERVEKLSKERIDLEDKKNKNDKYINENKKRLKKADEDYKKKGSKDYTTEMIGGMTIGGGATRIGMGAGRTANDNLRKEVNKRLEDNKELTKQLAENQKQTEAYAQKALENMPALNKVENKGYEEPKVKTKKEKIKKDKKEDLSGEAEELAELEKAAQKKIAETRVALMKEGYDKERAEALLQYEEEKQRIFEEETKRKELVKKLRKGGVAVSAEKEAQISADAAKQRIQAAQMYNNKYAAIAEKEKKEYDDKVKEEKKKEEEALDALLSKHQDYNAQRMAVETNYTKELATLLARRNKDNANIIDAALVQLEKDKTQALKDIDNKELDEMKSSASIFVDMFEDPAEKSVKQINKVIAKLADLKAYMDAMAKGELTADGAAVIKDKKGNTKRTITQNDIAQMGITPEQLKRLQQSPEALKAFMEQWQKLKQESLKKNPFKALAAAIKDLLDDKNKGDKSDKEKKIKRLAEASAEVAGEVGKIAGGLSKMFEEMGNDSMAEAMGTVEDVMNGVSNIAKGFANGGVVGGVMAAVSEAIGIIGKAFSASARHRAALDAIMKERIAQQQTYNLLLMQEALLYERGTTAFGTDRYGKATNAIHVMKQAAEEFEKAWKKANDIKVVTGHKKTGLFGWGKGKDTYSSLLSEYPKLLDANGKFNVSLAESILKTRKMSDASKEALQHLIDLAKQQEEAFKEIRNYLTDIFGELGNTITNALVDAFRSGTDAGKAMVESVGRMLEKLGADMVYSAVLQKYFLKAQKDMEKYATDEHLSEEERFAAYTRILDRLTADVAADSGKAASLLEFFKKKAKEYGIDIFGGAAQQGRAGSLETMTQAQGTKLEGLMTSAQIHLASMDIKLEDAVKQMQASTRHLERIERYTKHCERLEDIADDIKVLARDGIKVK</sequence>
<dbReference type="Proteomes" id="UP000217431">
    <property type="component" value="Chromosome II"/>
</dbReference>
<dbReference type="Gene3D" id="1.10.287.2610">
    <property type="match status" value="1"/>
</dbReference>
<evidence type="ECO:0000256" key="5">
    <source>
        <dbReference type="SAM" id="Coils"/>
    </source>
</evidence>
<dbReference type="GO" id="GO:0005813">
    <property type="term" value="C:centrosome"/>
    <property type="evidence" value="ECO:0007669"/>
    <property type="project" value="UniProtKB-SubCell"/>
</dbReference>
<dbReference type="EMBL" id="AP014598">
    <property type="protein sequence ID" value="BAU19265.1"/>
    <property type="molecule type" value="Genomic_DNA"/>
</dbReference>
<keyword evidence="4" id="KW-0206">Cytoskeleton</keyword>
<dbReference type="GO" id="GO:0034454">
    <property type="term" value="P:microtubule anchoring at centrosome"/>
    <property type="evidence" value="ECO:0007669"/>
    <property type="project" value="TreeGrafter"/>
</dbReference>
<keyword evidence="5" id="KW-0175">Coiled coil</keyword>
<evidence type="ECO:0000313" key="6">
    <source>
        <dbReference type="EMBL" id="BAU16633.1"/>
    </source>
</evidence>
<dbReference type="PANTHER" id="PTHR18905">
    <property type="entry name" value="NINEIN"/>
    <property type="match status" value="1"/>
</dbReference>
<feature type="coiled-coil region" evidence="5">
    <location>
        <begin position="378"/>
        <end position="408"/>
    </location>
</feature>
<evidence type="ECO:0000313" key="8">
    <source>
        <dbReference type="Proteomes" id="UP000217431"/>
    </source>
</evidence>
<feature type="coiled-coil region" evidence="5">
    <location>
        <begin position="517"/>
        <end position="585"/>
    </location>
</feature>
<dbReference type="Proteomes" id="UP000217431">
    <property type="component" value="Chromosome I"/>
</dbReference>
<proteinExistence type="predicted"/>